<accession>A0A819X4S5</accession>
<protein>
    <submittedName>
        <fullName evidence="3">Uncharacterized protein</fullName>
    </submittedName>
</protein>
<sequence length="54" mass="6219">MKTNTENQQEATGAEVEQKKEETSVPRGTQEKTRVVWFTALFPYFVLTILMVRG</sequence>
<feature type="region of interest" description="Disordered" evidence="1">
    <location>
        <begin position="1"/>
        <end position="29"/>
    </location>
</feature>
<keyword evidence="2" id="KW-0472">Membrane</keyword>
<organism evidence="3 4">
    <name type="scientific">Adineta steineri</name>
    <dbReference type="NCBI Taxonomy" id="433720"/>
    <lineage>
        <taxon>Eukaryota</taxon>
        <taxon>Metazoa</taxon>
        <taxon>Spiralia</taxon>
        <taxon>Gnathifera</taxon>
        <taxon>Rotifera</taxon>
        <taxon>Eurotatoria</taxon>
        <taxon>Bdelloidea</taxon>
        <taxon>Adinetida</taxon>
        <taxon>Adinetidae</taxon>
        <taxon>Adineta</taxon>
    </lineage>
</organism>
<keyword evidence="2" id="KW-1133">Transmembrane helix</keyword>
<keyword evidence="2" id="KW-0812">Transmembrane</keyword>
<evidence type="ECO:0000256" key="2">
    <source>
        <dbReference type="SAM" id="Phobius"/>
    </source>
</evidence>
<evidence type="ECO:0000313" key="3">
    <source>
        <dbReference type="EMBL" id="CAF4136541.1"/>
    </source>
</evidence>
<feature type="non-terminal residue" evidence="3">
    <location>
        <position position="1"/>
    </location>
</feature>
<feature type="compositionally biased region" description="Polar residues" evidence="1">
    <location>
        <begin position="1"/>
        <end position="11"/>
    </location>
</feature>
<reference evidence="3" key="1">
    <citation type="submission" date="2021-02" db="EMBL/GenBank/DDBJ databases">
        <authorList>
            <person name="Nowell W R."/>
        </authorList>
    </citation>
    <scope>NUCLEOTIDE SEQUENCE</scope>
</reference>
<name>A0A819X4S5_9BILA</name>
<gene>
    <name evidence="3" type="ORF">OKA104_LOCUS37522</name>
</gene>
<evidence type="ECO:0000256" key="1">
    <source>
        <dbReference type="SAM" id="MobiDB-lite"/>
    </source>
</evidence>
<proteinExistence type="predicted"/>
<feature type="compositionally biased region" description="Basic and acidic residues" evidence="1">
    <location>
        <begin position="16"/>
        <end position="29"/>
    </location>
</feature>
<evidence type="ECO:0000313" key="4">
    <source>
        <dbReference type="Proteomes" id="UP000663881"/>
    </source>
</evidence>
<dbReference type="Proteomes" id="UP000663881">
    <property type="component" value="Unassembled WGS sequence"/>
</dbReference>
<dbReference type="Pfam" id="PF00209">
    <property type="entry name" value="SNF"/>
    <property type="match status" value="1"/>
</dbReference>
<dbReference type="EMBL" id="CAJOAY010006311">
    <property type="protein sequence ID" value="CAF4136541.1"/>
    <property type="molecule type" value="Genomic_DNA"/>
</dbReference>
<dbReference type="AlphaFoldDB" id="A0A819X4S5"/>
<comment type="caution">
    <text evidence="3">The sequence shown here is derived from an EMBL/GenBank/DDBJ whole genome shotgun (WGS) entry which is preliminary data.</text>
</comment>
<feature type="transmembrane region" description="Helical" evidence="2">
    <location>
        <begin position="35"/>
        <end position="52"/>
    </location>
</feature>
<dbReference type="GO" id="GO:0016020">
    <property type="term" value="C:membrane"/>
    <property type="evidence" value="ECO:0007669"/>
    <property type="project" value="InterPro"/>
</dbReference>
<dbReference type="InterPro" id="IPR000175">
    <property type="entry name" value="Na/ntran_symport"/>
</dbReference>